<comment type="caution">
    <text evidence="2">The sequence shown here is derived from an EMBL/GenBank/DDBJ whole genome shotgun (WGS) entry which is preliminary data.</text>
</comment>
<reference evidence="2" key="1">
    <citation type="journal article" date="2023" name="IScience">
        <title>Live-bearing cockroach genome reveals convergent evolutionary mechanisms linked to viviparity in insects and beyond.</title>
        <authorList>
            <person name="Fouks B."/>
            <person name="Harrison M.C."/>
            <person name="Mikhailova A.A."/>
            <person name="Marchal E."/>
            <person name="English S."/>
            <person name="Carruthers M."/>
            <person name="Jennings E.C."/>
            <person name="Chiamaka E.L."/>
            <person name="Frigard R.A."/>
            <person name="Pippel M."/>
            <person name="Attardo G.M."/>
            <person name="Benoit J.B."/>
            <person name="Bornberg-Bauer E."/>
            <person name="Tobe S.S."/>
        </authorList>
    </citation>
    <scope>NUCLEOTIDE SEQUENCE</scope>
    <source>
        <strain evidence="2">Stay&amp;Tobe</strain>
    </source>
</reference>
<sequence>MWCFYLLCVFLATVSTGTCQCEIPKHHTEIGCQPVHDDDPECPTRFDCDHLTTRNSSKCHYKGISYDLGEQVYAEDICLDACTCTDYGFDYGVNWHCPSVDCSLGTTIAGYECYKQHSFDRCCGENFCYAPDEELPVVQCEYNNVTYLHGQHIETGVPCVKCICEPEFDGTLDGPGCTTTYDRHSIELHGSTLISAGCAPIYYDISPQCLYTYICPVGGEYVVTPDNSTESDYKCTFGDLTFNVGEKLFTWAISECAECTCSTPTLLTCLWNTECGTL</sequence>
<keyword evidence="1" id="KW-0732">Signal</keyword>
<reference evidence="2" key="2">
    <citation type="submission" date="2023-05" db="EMBL/GenBank/DDBJ databases">
        <authorList>
            <person name="Fouks B."/>
        </authorList>
    </citation>
    <scope>NUCLEOTIDE SEQUENCE</scope>
    <source>
        <strain evidence="2">Stay&amp;Tobe</strain>
        <tissue evidence="2">Testes</tissue>
    </source>
</reference>
<feature type="signal peptide" evidence="1">
    <location>
        <begin position="1"/>
        <end position="19"/>
    </location>
</feature>
<keyword evidence="3" id="KW-1185">Reference proteome</keyword>
<name>A0AAD7ZPX3_DIPPU</name>
<proteinExistence type="predicted"/>
<feature type="chain" id="PRO_5042036638" description="VWFC domain-containing protein" evidence="1">
    <location>
        <begin position="20"/>
        <end position="278"/>
    </location>
</feature>
<evidence type="ECO:0000313" key="2">
    <source>
        <dbReference type="EMBL" id="KAJ9584523.1"/>
    </source>
</evidence>
<protein>
    <recommendedName>
        <fullName evidence="4">VWFC domain-containing protein</fullName>
    </recommendedName>
</protein>
<evidence type="ECO:0000256" key="1">
    <source>
        <dbReference type="SAM" id="SignalP"/>
    </source>
</evidence>
<evidence type="ECO:0008006" key="4">
    <source>
        <dbReference type="Google" id="ProtNLM"/>
    </source>
</evidence>
<organism evidence="2 3">
    <name type="scientific">Diploptera punctata</name>
    <name type="common">Pacific beetle cockroach</name>
    <dbReference type="NCBI Taxonomy" id="6984"/>
    <lineage>
        <taxon>Eukaryota</taxon>
        <taxon>Metazoa</taxon>
        <taxon>Ecdysozoa</taxon>
        <taxon>Arthropoda</taxon>
        <taxon>Hexapoda</taxon>
        <taxon>Insecta</taxon>
        <taxon>Pterygota</taxon>
        <taxon>Neoptera</taxon>
        <taxon>Polyneoptera</taxon>
        <taxon>Dictyoptera</taxon>
        <taxon>Blattodea</taxon>
        <taxon>Blaberoidea</taxon>
        <taxon>Blaberidae</taxon>
        <taxon>Diplopterinae</taxon>
        <taxon>Diploptera</taxon>
    </lineage>
</organism>
<dbReference type="Proteomes" id="UP001233999">
    <property type="component" value="Unassembled WGS sequence"/>
</dbReference>
<evidence type="ECO:0000313" key="3">
    <source>
        <dbReference type="Proteomes" id="UP001233999"/>
    </source>
</evidence>
<accession>A0AAD7ZPX3</accession>
<dbReference type="EMBL" id="JASPKZ010007399">
    <property type="protein sequence ID" value="KAJ9584523.1"/>
    <property type="molecule type" value="Genomic_DNA"/>
</dbReference>
<dbReference type="AlphaFoldDB" id="A0AAD7ZPX3"/>
<gene>
    <name evidence="2" type="ORF">L9F63_021133</name>
</gene>